<accession>A0A4S9DUV7</accession>
<gene>
    <name evidence="2" type="ORF">D6D10_09999</name>
</gene>
<feature type="compositionally biased region" description="Polar residues" evidence="1">
    <location>
        <begin position="215"/>
        <end position="227"/>
    </location>
</feature>
<reference evidence="2 3" key="1">
    <citation type="submission" date="2018-10" db="EMBL/GenBank/DDBJ databases">
        <title>Fifty Aureobasidium pullulans genomes reveal a recombining polyextremotolerant generalist.</title>
        <authorList>
            <person name="Gostincar C."/>
            <person name="Turk M."/>
            <person name="Zajc J."/>
            <person name="Gunde-Cimerman N."/>
        </authorList>
    </citation>
    <scope>NUCLEOTIDE SEQUENCE [LARGE SCALE GENOMIC DNA]</scope>
    <source>
        <strain evidence="2 3">EXF-9785</strain>
    </source>
</reference>
<proteinExistence type="predicted"/>
<name>A0A4S9DUV7_AURPU</name>
<sequence length="331" mass="37112">MPLSPRAAEGMWYSMHLMWPAKTAGSDNNIVMDRLRRFLDELNEDILEDRPENWYNLDGPVQYESAPDEDEGEMSDELEGEDSFEGHAQEEQEADMSDQEKELEDEEQILKDTKSQQSDDSEFDDSTTNLLFDLENESSKPFTSSTNNEGDSISPHFEPQTFLEAHKKAAGDDDSVASAETNKQDESDSAPHLRDIYKLFAANKSGAGADRVESQTETIVTNKSSPDTLKIDGNMIEEANVQPDKSTKEKEAEPKNTLDKDKPKCVSSQEEAAILDDIPSKKRKAADRPSTKVNEIQSVLSSQHKSYIEPSKQDVTTILDDPAPNKRMKND</sequence>
<dbReference type="AlphaFoldDB" id="A0A4S9DUV7"/>
<feature type="compositionally biased region" description="Acidic residues" evidence="1">
    <location>
        <begin position="91"/>
        <end position="107"/>
    </location>
</feature>
<organism evidence="2 3">
    <name type="scientific">Aureobasidium pullulans</name>
    <name type="common">Black yeast</name>
    <name type="synonym">Pullularia pullulans</name>
    <dbReference type="NCBI Taxonomy" id="5580"/>
    <lineage>
        <taxon>Eukaryota</taxon>
        <taxon>Fungi</taxon>
        <taxon>Dikarya</taxon>
        <taxon>Ascomycota</taxon>
        <taxon>Pezizomycotina</taxon>
        <taxon>Dothideomycetes</taxon>
        <taxon>Dothideomycetidae</taxon>
        <taxon>Dothideales</taxon>
        <taxon>Saccotheciaceae</taxon>
        <taxon>Aureobasidium</taxon>
    </lineage>
</organism>
<feature type="compositionally biased region" description="Polar residues" evidence="1">
    <location>
        <begin position="139"/>
        <end position="151"/>
    </location>
</feature>
<feature type="region of interest" description="Disordered" evidence="1">
    <location>
        <begin position="206"/>
        <end position="331"/>
    </location>
</feature>
<protein>
    <submittedName>
        <fullName evidence="2">Uncharacterized protein</fullName>
    </submittedName>
</protein>
<dbReference type="Proteomes" id="UP000308953">
    <property type="component" value="Unassembled WGS sequence"/>
</dbReference>
<feature type="compositionally biased region" description="Basic and acidic residues" evidence="1">
    <location>
        <begin position="182"/>
        <end position="193"/>
    </location>
</feature>
<feature type="compositionally biased region" description="Polar residues" evidence="1">
    <location>
        <begin position="291"/>
        <end position="305"/>
    </location>
</feature>
<evidence type="ECO:0000256" key="1">
    <source>
        <dbReference type="SAM" id="MobiDB-lite"/>
    </source>
</evidence>
<feature type="compositionally biased region" description="Basic and acidic residues" evidence="1">
    <location>
        <begin position="245"/>
        <end position="264"/>
    </location>
</feature>
<evidence type="ECO:0000313" key="3">
    <source>
        <dbReference type="Proteomes" id="UP000308953"/>
    </source>
</evidence>
<evidence type="ECO:0000313" key="2">
    <source>
        <dbReference type="EMBL" id="THX25065.1"/>
    </source>
</evidence>
<dbReference type="EMBL" id="QZAV01000492">
    <property type="protein sequence ID" value="THX25065.1"/>
    <property type="molecule type" value="Genomic_DNA"/>
</dbReference>
<feature type="region of interest" description="Disordered" evidence="1">
    <location>
        <begin position="52"/>
        <end position="193"/>
    </location>
</feature>
<comment type="caution">
    <text evidence="2">The sequence shown here is derived from an EMBL/GenBank/DDBJ whole genome shotgun (WGS) entry which is preliminary data.</text>
</comment>
<feature type="compositionally biased region" description="Acidic residues" evidence="1">
    <location>
        <begin position="66"/>
        <end position="83"/>
    </location>
</feature>